<evidence type="ECO:0000259" key="4">
    <source>
        <dbReference type="SMART" id="SM00479"/>
    </source>
</evidence>
<dbReference type="CDD" id="cd06133">
    <property type="entry name" value="ERI-1_3'hExo_like"/>
    <property type="match status" value="1"/>
</dbReference>
<proteinExistence type="predicted"/>
<dbReference type="PANTHER" id="PTHR23044:SF61">
    <property type="entry name" value="3'-5' EXORIBONUCLEASE 1-RELATED"/>
    <property type="match status" value="1"/>
</dbReference>
<dbReference type="PANTHER" id="PTHR23044">
    <property type="entry name" value="3'-5' EXONUCLEASE ERI1-RELATED"/>
    <property type="match status" value="1"/>
</dbReference>
<sequence>MPAIKAKYILILDFEATCGEGIGNHNQEIIEFPIVVVEIATLKVVDEFHTYVKPTTQILPFCTELTGITQEQVENAPPLSQVLPQAEAFAKKYQHSVFVTCGDWDLKTMLPLQTERENLSRDSVFQQWVNVKVAFNDTMEGARSKQNRAKGMKGMLNALGLELVGRHHSGIDDSRNIAKIAIELIKKGYVFRVNI</sequence>
<feature type="domain" description="Exonuclease" evidence="4">
    <location>
        <begin position="8"/>
        <end position="190"/>
    </location>
</feature>
<protein>
    <submittedName>
        <fullName evidence="5">ERI1 exoribonuclease 3</fullName>
    </submittedName>
</protein>
<dbReference type="Proteomes" id="UP001210925">
    <property type="component" value="Unassembled WGS sequence"/>
</dbReference>
<comment type="caution">
    <text evidence="5">The sequence shown here is derived from an EMBL/GenBank/DDBJ whole genome shotgun (WGS) entry which is preliminary data.</text>
</comment>
<evidence type="ECO:0000313" key="6">
    <source>
        <dbReference type="Proteomes" id="UP001210925"/>
    </source>
</evidence>
<accession>A0AAD5Y2K0</accession>
<keyword evidence="6" id="KW-1185">Reference proteome</keyword>
<evidence type="ECO:0000256" key="1">
    <source>
        <dbReference type="ARBA" id="ARBA00022722"/>
    </source>
</evidence>
<keyword evidence="1" id="KW-0540">Nuclease</keyword>
<dbReference type="InterPro" id="IPR012337">
    <property type="entry name" value="RNaseH-like_sf"/>
</dbReference>
<dbReference type="InterPro" id="IPR036397">
    <property type="entry name" value="RNaseH_sf"/>
</dbReference>
<dbReference type="AlphaFoldDB" id="A0AAD5Y2K0"/>
<keyword evidence="3" id="KW-0269">Exonuclease</keyword>
<dbReference type="Gene3D" id="3.30.420.10">
    <property type="entry name" value="Ribonuclease H-like superfamily/Ribonuclease H"/>
    <property type="match status" value="1"/>
</dbReference>
<dbReference type="GO" id="GO:0000175">
    <property type="term" value="F:3'-5'-RNA exonuclease activity"/>
    <property type="evidence" value="ECO:0007669"/>
    <property type="project" value="InterPro"/>
</dbReference>
<name>A0AAD5Y2K0_9FUNG</name>
<dbReference type="InterPro" id="IPR013520">
    <property type="entry name" value="Ribonucl_H"/>
</dbReference>
<dbReference type="SMART" id="SM00479">
    <property type="entry name" value="EXOIII"/>
    <property type="match status" value="1"/>
</dbReference>
<gene>
    <name evidence="5" type="primary">ERI3</name>
    <name evidence="5" type="ORF">HK103_005714</name>
</gene>
<evidence type="ECO:0000256" key="3">
    <source>
        <dbReference type="ARBA" id="ARBA00022839"/>
    </source>
</evidence>
<reference evidence="5" key="1">
    <citation type="submission" date="2020-05" db="EMBL/GenBank/DDBJ databases">
        <title>Phylogenomic resolution of chytrid fungi.</title>
        <authorList>
            <person name="Stajich J.E."/>
            <person name="Amses K."/>
            <person name="Simmons R."/>
            <person name="Seto K."/>
            <person name="Myers J."/>
            <person name="Bonds A."/>
            <person name="Quandt C.A."/>
            <person name="Barry K."/>
            <person name="Liu P."/>
            <person name="Grigoriev I."/>
            <person name="Longcore J.E."/>
            <person name="James T.Y."/>
        </authorList>
    </citation>
    <scope>NUCLEOTIDE SEQUENCE</scope>
    <source>
        <strain evidence="5">PLAUS21</strain>
    </source>
</reference>
<organism evidence="5 6">
    <name type="scientific">Boothiomyces macroporosus</name>
    <dbReference type="NCBI Taxonomy" id="261099"/>
    <lineage>
        <taxon>Eukaryota</taxon>
        <taxon>Fungi</taxon>
        <taxon>Fungi incertae sedis</taxon>
        <taxon>Chytridiomycota</taxon>
        <taxon>Chytridiomycota incertae sedis</taxon>
        <taxon>Chytridiomycetes</taxon>
        <taxon>Rhizophydiales</taxon>
        <taxon>Terramycetaceae</taxon>
        <taxon>Boothiomyces</taxon>
    </lineage>
</organism>
<dbReference type="Pfam" id="PF00929">
    <property type="entry name" value="RNase_T"/>
    <property type="match status" value="1"/>
</dbReference>
<dbReference type="InterPro" id="IPR047201">
    <property type="entry name" value="ERI-1_3'hExo-like"/>
</dbReference>
<evidence type="ECO:0000256" key="2">
    <source>
        <dbReference type="ARBA" id="ARBA00022801"/>
    </source>
</evidence>
<dbReference type="GO" id="GO:0003676">
    <property type="term" value="F:nucleic acid binding"/>
    <property type="evidence" value="ECO:0007669"/>
    <property type="project" value="InterPro"/>
</dbReference>
<evidence type="ECO:0000313" key="5">
    <source>
        <dbReference type="EMBL" id="KAJ3256145.1"/>
    </source>
</evidence>
<keyword evidence="2" id="KW-0378">Hydrolase</keyword>
<dbReference type="EMBL" id="JADGKB010000055">
    <property type="protein sequence ID" value="KAJ3256145.1"/>
    <property type="molecule type" value="Genomic_DNA"/>
</dbReference>
<dbReference type="InterPro" id="IPR051274">
    <property type="entry name" value="3-5_Exoribonuclease"/>
</dbReference>
<dbReference type="SUPFAM" id="SSF53098">
    <property type="entry name" value="Ribonuclease H-like"/>
    <property type="match status" value="1"/>
</dbReference>